<dbReference type="Gene3D" id="2.70.98.50">
    <property type="entry name" value="putative glycoside hydrolase family protein from bacillus halodurans"/>
    <property type="match status" value="1"/>
</dbReference>
<evidence type="ECO:0000259" key="1">
    <source>
        <dbReference type="Pfam" id="PF14498"/>
    </source>
</evidence>
<dbReference type="InterPro" id="IPR054363">
    <property type="entry name" value="GH95_cat"/>
</dbReference>
<dbReference type="AlphaFoldDB" id="A0A139LIS7"/>
<comment type="caution">
    <text evidence="4">The sequence shown here is derived from an EMBL/GenBank/DDBJ whole genome shotgun (WGS) entry which is preliminary data.</text>
</comment>
<dbReference type="InterPro" id="IPR008928">
    <property type="entry name" value="6-hairpin_glycosidase_sf"/>
</dbReference>
<dbReference type="InterPro" id="IPR016518">
    <property type="entry name" value="Alpha-L-fucosidase"/>
</dbReference>
<sequence length="813" mass="90916">MIKANMKRSTILFSLTLLLSCLCVKAEELKLWYSRPAQNWTEALPIGNSHLGAMIYGGTAREELQLNEETFWAGGPYNNNSVKAKGVLNKVRRLIFEGKNGEAQQWVDTNFLTGQHGMSYLTMGSLYLDFPEHGQVTHYTRELDINRAVSTIRYQVGGVTHIRTTFASMADDVIMMRMEVSEKGKLCFSLGHAAPLQSTATVQGDTYVISCLGREQESIPTALRAECRVRIKTDGEIRKQGNSLAVSGATTATLYLSAATNYVAYNDVSGNASKRAATSLKAAMKLSYEEALNRHVTAYQRQFDRVKLQLPASKQSKLETPLRIAAFRNGADQAMAALLFQYGRYLLISSSQPGGQPANLQGIWNNSIHAPWDSKYTININTEMNYWPAEVTNLSECHEPLFNMLSDLSVTGAQTARDMYGCSGWMAHHNTDLWRIAGVVDFAAAGMWPNGGAWLAQHIWQHYLFTADRNFLQRYYPVLKGSAQFYLDFLVEDPRNKWMVVSPSVSPEHGPITAGCTMDNQIVADALCNTLAAAQLVGDNEVFQNKLRDMIKRLPPMQIGRHNQLQEWLEDVDSPTDDHRHISHLYGLYPSNQISPYGHPQLFQAARNTLLQRGDMATGWSIGWKINFWARMLDGNHAFRIIRNMLTLLPSDVEQKKYPDGRTYPNLFDAHPPFQIDGNFGFTAGVAEMLLQSHDGAVHLLPALPDEWDCGSVQGLVARGGFVVDMEWEGAQLVQARVHSRVGGMLRIRSYIPLKGDHLKPAQGDCPNPLFAAAVIREPLVSAEVHLQWPVLPRVYEYDVMTEAGCDYLFART</sequence>
<dbReference type="PROSITE" id="PS51257">
    <property type="entry name" value="PROKAR_LIPOPROTEIN"/>
    <property type="match status" value="1"/>
</dbReference>
<organism evidence="4">
    <name type="scientific">Bacteroides intestinalis</name>
    <dbReference type="NCBI Taxonomy" id="329854"/>
    <lineage>
        <taxon>Bacteria</taxon>
        <taxon>Pseudomonadati</taxon>
        <taxon>Bacteroidota</taxon>
        <taxon>Bacteroidia</taxon>
        <taxon>Bacteroidales</taxon>
        <taxon>Bacteroidaceae</taxon>
        <taxon>Bacteroides</taxon>
    </lineage>
</organism>
<gene>
    <name evidence="4" type="ORF">HMPREF2531_02091</name>
</gene>
<dbReference type="GO" id="GO:0004560">
    <property type="term" value="F:alpha-L-fucosidase activity"/>
    <property type="evidence" value="ECO:0007669"/>
    <property type="project" value="InterPro"/>
</dbReference>
<dbReference type="Pfam" id="PF14498">
    <property type="entry name" value="Glyco_hyd_65N_2"/>
    <property type="match status" value="1"/>
</dbReference>
<proteinExistence type="predicted"/>
<feature type="domain" description="Glycosyl hydrolase family 95 catalytic" evidence="3">
    <location>
        <begin position="287"/>
        <end position="690"/>
    </location>
</feature>
<reference evidence="4 5" key="1">
    <citation type="submission" date="2016-02" db="EMBL/GenBank/DDBJ databases">
        <authorList>
            <person name="Wen L."/>
            <person name="He K."/>
            <person name="Yang H."/>
        </authorList>
    </citation>
    <scope>NUCLEOTIDE SEQUENCE [LARGE SCALE GENOMIC DNA]</scope>
    <source>
        <strain evidence="4 5">KLE1704</strain>
    </source>
</reference>
<dbReference type="GO" id="GO:0005975">
    <property type="term" value="P:carbohydrate metabolic process"/>
    <property type="evidence" value="ECO:0007669"/>
    <property type="project" value="InterPro"/>
</dbReference>
<dbReference type="PANTHER" id="PTHR31084:SF0">
    <property type="entry name" value="ALPHA-L-FUCOSIDASE 2"/>
    <property type="match status" value="1"/>
</dbReference>
<name>A0A139LIS7_9BACE</name>
<evidence type="ECO:0000259" key="3">
    <source>
        <dbReference type="Pfam" id="PF22124"/>
    </source>
</evidence>
<dbReference type="InterPro" id="IPR027414">
    <property type="entry name" value="GH95_N_dom"/>
</dbReference>
<evidence type="ECO:0000313" key="4">
    <source>
        <dbReference type="EMBL" id="KXT51303.1"/>
    </source>
</evidence>
<feature type="domain" description="Alpha fucosidase A-like C-terminal" evidence="2">
    <location>
        <begin position="692"/>
        <end position="751"/>
    </location>
</feature>
<dbReference type="Proteomes" id="UP000070319">
    <property type="component" value="Unassembled WGS sequence"/>
</dbReference>
<dbReference type="Pfam" id="PF21307">
    <property type="entry name" value="Glyco_hydro_95_C"/>
    <property type="match status" value="1"/>
</dbReference>
<dbReference type="PANTHER" id="PTHR31084">
    <property type="entry name" value="ALPHA-L-FUCOSIDASE 2"/>
    <property type="match status" value="1"/>
</dbReference>
<evidence type="ECO:0000313" key="5">
    <source>
        <dbReference type="Proteomes" id="UP000070319"/>
    </source>
</evidence>
<dbReference type="InterPro" id="IPR012341">
    <property type="entry name" value="6hp_glycosidase-like_sf"/>
</dbReference>
<dbReference type="Gene3D" id="1.50.10.10">
    <property type="match status" value="1"/>
</dbReference>
<protein>
    <submittedName>
        <fullName evidence="4">Uncharacterized protein</fullName>
    </submittedName>
</protein>
<dbReference type="PATRIC" id="fig|329854.7.peg.2130"/>
<dbReference type="PIRSF" id="PIRSF007663">
    <property type="entry name" value="UCP007663"/>
    <property type="match status" value="1"/>
</dbReference>
<dbReference type="EMBL" id="LTDF01000075">
    <property type="protein sequence ID" value="KXT51303.1"/>
    <property type="molecule type" value="Genomic_DNA"/>
</dbReference>
<dbReference type="InterPro" id="IPR049053">
    <property type="entry name" value="AFCA-like_C"/>
</dbReference>
<dbReference type="Pfam" id="PF22124">
    <property type="entry name" value="Glyco_hydro_95_cat"/>
    <property type="match status" value="1"/>
</dbReference>
<dbReference type="SUPFAM" id="SSF48208">
    <property type="entry name" value="Six-hairpin glycosidases"/>
    <property type="match status" value="1"/>
</dbReference>
<accession>A0A139LIS7</accession>
<evidence type="ECO:0000259" key="2">
    <source>
        <dbReference type="Pfam" id="PF21307"/>
    </source>
</evidence>
<feature type="domain" description="Glycosyl hydrolase family 95 N-terminal" evidence="1">
    <location>
        <begin position="31"/>
        <end position="264"/>
    </location>
</feature>